<evidence type="ECO:0000313" key="2">
    <source>
        <dbReference type="EMBL" id="EXJ78014.1"/>
    </source>
</evidence>
<accession>W9Y6G7</accession>
<dbReference type="EMBL" id="AMGY01000009">
    <property type="protein sequence ID" value="EXJ78014.1"/>
    <property type="molecule type" value="Genomic_DNA"/>
</dbReference>
<feature type="region of interest" description="Disordered" evidence="1">
    <location>
        <begin position="326"/>
        <end position="542"/>
    </location>
</feature>
<feature type="compositionally biased region" description="Polar residues" evidence="1">
    <location>
        <begin position="508"/>
        <end position="521"/>
    </location>
</feature>
<reference evidence="2 3" key="1">
    <citation type="submission" date="2013-03" db="EMBL/GenBank/DDBJ databases">
        <title>The Genome Sequence of Capronia epimyces CBS 606.96.</title>
        <authorList>
            <consortium name="The Broad Institute Genomics Platform"/>
            <person name="Cuomo C."/>
            <person name="de Hoog S."/>
            <person name="Gorbushina A."/>
            <person name="Walker B."/>
            <person name="Young S.K."/>
            <person name="Zeng Q."/>
            <person name="Gargeya S."/>
            <person name="Fitzgerald M."/>
            <person name="Haas B."/>
            <person name="Abouelleil A."/>
            <person name="Allen A.W."/>
            <person name="Alvarado L."/>
            <person name="Arachchi H.M."/>
            <person name="Berlin A.M."/>
            <person name="Chapman S.B."/>
            <person name="Gainer-Dewar J."/>
            <person name="Goldberg J."/>
            <person name="Griggs A."/>
            <person name="Gujja S."/>
            <person name="Hansen M."/>
            <person name="Howarth C."/>
            <person name="Imamovic A."/>
            <person name="Ireland A."/>
            <person name="Larimer J."/>
            <person name="McCowan C."/>
            <person name="Murphy C."/>
            <person name="Pearson M."/>
            <person name="Poon T.W."/>
            <person name="Priest M."/>
            <person name="Roberts A."/>
            <person name="Saif S."/>
            <person name="Shea T."/>
            <person name="Sisk P."/>
            <person name="Sykes S."/>
            <person name="Wortman J."/>
            <person name="Nusbaum C."/>
            <person name="Birren B."/>
        </authorList>
    </citation>
    <scope>NUCLEOTIDE SEQUENCE [LARGE SCALE GENOMIC DNA]</scope>
    <source>
        <strain evidence="2 3">CBS 606.96</strain>
    </source>
</reference>
<dbReference type="eggNOG" id="ENOG502T5EI">
    <property type="taxonomic scope" value="Eukaryota"/>
</dbReference>
<protein>
    <submittedName>
        <fullName evidence="2">Uncharacterized protein</fullName>
    </submittedName>
</protein>
<feature type="compositionally biased region" description="Basic and acidic residues" evidence="1">
    <location>
        <begin position="400"/>
        <end position="415"/>
    </location>
</feature>
<dbReference type="HOGENOM" id="CLU_486583_0_0_1"/>
<dbReference type="GeneID" id="19173259"/>
<dbReference type="AlphaFoldDB" id="W9Y6G7"/>
<comment type="caution">
    <text evidence="2">The sequence shown here is derived from an EMBL/GenBank/DDBJ whole genome shotgun (WGS) entry which is preliminary data.</text>
</comment>
<feature type="compositionally biased region" description="Basic and acidic residues" evidence="1">
    <location>
        <begin position="372"/>
        <end position="389"/>
    </location>
</feature>
<dbReference type="Proteomes" id="UP000019478">
    <property type="component" value="Unassembled WGS sequence"/>
</dbReference>
<dbReference type="OrthoDB" id="4154172at2759"/>
<organism evidence="2 3">
    <name type="scientific">Capronia epimyces CBS 606.96</name>
    <dbReference type="NCBI Taxonomy" id="1182542"/>
    <lineage>
        <taxon>Eukaryota</taxon>
        <taxon>Fungi</taxon>
        <taxon>Dikarya</taxon>
        <taxon>Ascomycota</taxon>
        <taxon>Pezizomycotina</taxon>
        <taxon>Eurotiomycetes</taxon>
        <taxon>Chaetothyriomycetidae</taxon>
        <taxon>Chaetothyriales</taxon>
        <taxon>Herpotrichiellaceae</taxon>
        <taxon>Capronia</taxon>
    </lineage>
</organism>
<proteinExistence type="predicted"/>
<gene>
    <name evidence="2" type="ORF">A1O3_09173</name>
</gene>
<keyword evidence="3" id="KW-1185">Reference proteome</keyword>
<feature type="compositionally biased region" description="Basic and acidic residues" evidence="1">
    <location>
        <begin position="135"/>
        <end position="147"/>
    </location>
</feature>
<sequence>MERPGTEQTLAWPPAEDNDFHSLRRKYRSMENVADPAREIATARSRLRSVIDKNVTIEKPKRDRVDTLAELGHMLDDAIEDQSLMPGVISAEMSDEATPRPDLTSYSQTSQPVCHHSHSRGPEVRQSMGSAMPRSSEEFARVNNAEKSRHRQPPLRKKSHDDKHGTETPLVETRPRTSPERQLSCSVLEPGSQALTRPDEKLSPVKQRAALFESLVQKPSEHEQICQHFPPGRGAPQGGSHNRKETKRFARIKFGGTIEERPATPLIPLTLPTIVSTEQNSSTDSSVMTVEQPAPEHAASVDDRATEAVPHQRTASMNWPFKWTIFSKPPSTPPQEARPLLTGDEAKDVHHPGSKPSAVKSIVQDLLQAANGKDDAENRRRHSEKERLSRRQSRPPPVVKESELGEGKVDLEDLKPANVPPLQMPITEEVEGLGPFPKVNDTLSEPRTPLQRAMTEKQVLSPPNRFEALSESSPSPRKPDPRTPVRGRSTRSTHRLSVGEHRGVEQRFNLSPGSSRSTSRNGRAGIKVEVEVRDSPEREARDKGEKIVIIRANVESVDNE</sequence>
<feature type="compositionally biased region" description="Polar residues" evidence="1">
    <location>
        <begin position="277"/>
        <end position="289"/>
    </location>
</feature>
<dbReference type="RefSeq" id="XP_007737459.1">
    <property type="nucleotide sequence ID" value="XM_007739269.1"/>
</dbReference>
<feature type="region of interest" description="Disordered" evidence="1">
    <location>
        <begin position="277"/>
        <end position="313"/>
    </location>
</feature>
<feature type="compositionally biased region" description="Basic residues" evidence="1">
    <location>
        <begin position="148"/>
        <end position="158"/>
    </location>
</feature>
<feature type="compositionally biased region" description="Basic and acidic residues" evidence="1">
    <location>
        <begin position="526"/>
        <end position="542"/>
    </location>
</feature>
<evidence type="ECO:0000256" key="1">
    <source>
        <dbReference type="SAM" id="MobiDB-lite"/>
    </source>
</evidence>
<evidence type="ECO:0000313" key="3">
    <source>
        <dbReference type="Proteomes" id="UP000019478"/>
    </source>
</evidence>
<feature type="region of interest" description="Disordered" evidence="1">
    <location>
        <begin position="94"/>
        <end position="184"/>
    </location>
</feature>
<name>W9Y6G7_9EURO</name>